<dbReference type="Proteomes" id="UP000760860">
    <property type="component" value="Unassembled WGS sequence"/>
</dbReference>
<evidence type="ECO:0000313" key="1">
    <source>
        <dbReference type="EMBL" id="KAG2833295.1"/>
    </source>
</evidence>
<dbReference type="EMBL" id="RCMI01001418">
    <property type="protein sequence ID" value="KAG2885462.1"/>
    <property type="molecule type" value="Genomic_DNA"/>
</dbReference>
<dbReference type="EMBL" id="RCMK01001415">
    <property type="protein sequence ID" value="KAG2894765.1"/>
    <property type="molecule type" value="Genomic_DNA"/>
</dbReference>
<dbReference type="EMBL" id="MJFZ01002293">
    <property type="protein sequence ID" value="RAW20860.1"/>
    <property type="molecule type" value="Genomic_DNA"/>
</dbReference>
<sequence>MLVDSGAEVSIVDAVFAVRLGAGSTGAGAKTASGTAKVYIRRKEGLGLRSPWLDVWYIRLDLAGGTMNFPDEMKIQLSGRRSLYNEKVEIVKTKEATQIEIGE</sequence>
<dbReference type="Proteomes" id="UP000736787">
    <property type="component" value="Unassembled WGS sequence"/>
</dbReference>
<dbReference type="Proteomes" id="UP000697107">
    <property type="component" value="Unassembled WGS sequence"/>
</dbReference>
<evidence type="ECO:0000313" key="2">
    <source>
        <dbReference type="EMBL" id="KAG2885462.1"/>
    </source>
</evidence>
<comment type="caution">
    <text evidence="6">The sequence shown here is derived from an EMBL/GenBank/DDBJ whole genome shotgun (WGS) entry which is preliminary data.</text>
</comment>
<dbReference type="EMBL" id="RCMG01001210">
    <property type="protein sequence ID" value="KAG2833295.1"/>
    <property type="molecule type" value="Genomic_DNA"/>
</dbReference>
<dbReference type="VEuPathDB" id="FungiDB:PC110_g22697"/>
<reference evidence="6 7" key="1">
    <citation type="submission" date="2018-01" db="EMBL/GenBank/DDBJ databases">
        <title>Draft genome of the strawberry crown rot pathogen Phytophthora cactorum.</title>
        <authorList>
            <person name="Armitage A.D."/>
            <person name="Lysoe E."/>
            <person name="Nellist C.F."/>
            <person name="Harrison R.J."/>
            <person name="Brurberg M.B."/>
        </authorList>
    </citation>
    <scope>NUCLEOTIDE SEQUENCE [LARGE SCALE GENOMIC DNA]</scope>
    <source>
        <strain evidence="6 7">10300</strain>
    </source>
</reference>
<reference evidence="1" key="2">
    <citation type="submission" date="2018-10" db="EMBL/GenBank/DDBJ databases">
        <title>Effector identification in a new, highly contiguous assembly of the strawberry crown rot pathogen Phytophthora cactorum.</title>
        <authorList>
            <person name="Armitage A.D."/>
            <person name="Nellist C.F."/>
            <person name="Bates H."/>
            <person name="Vickerstaff R.J."/>
            <person name="Harrison R.J."/>
        </authorList>
    </citation>
    <scope>NUCLEOTIDE SEQUENCE</scope>
    <source>
        <strain evidence="1">15-7</strain>
        <strain evidence="2">4032</strain>
        <strain evidence="3">4040</strain>
        <strain evidence="4">P415</strain>
        <strain evidence="5">P421</strain>
    </source>
</reference>
<evidence type="ECO:0000313" key="5">
    <source>
        <dbReference type="EMBL" id="KAG3208303.1"/>
    </source>
</evidence>
<dbReference type="AlphaFoldDB" id="A0A329R8V4"/>
<dbReference type="Proteomes" id="UP000735874">
    <property type="component" value="Unassembled WGS sequence"/>
</dbReference>
<gene>
    <name evidence="6" type="ORF">PC110_g22697</name>
    <name evidence="1" type="ORF">PC113_g20598</name>
    <name evidence="2" type="ORF">PC115_g21010</name>
    <name evidence="3" type="ORF">PC117_g23408</name>
    <name evidence="4" type="ORF">PC118_g20519</name>
    <name evidence="5" type="ORF">PC129_g20667</name>
</gene>
<evidence type="ECO:0008006" key="8">
    <source>
        <dbReference type="Google" id="ProtNLM"/>
    </source>
</evidence>
<organism evidence="6 7">
    <name type="scientific">Phytophthora cactorum</name>
    <dbReference type="NCBI Taxonomy" id="29920"/>
    <lineage>
        <taxon>Eukaryota</taxon>
        <taxon>Sar</taxon>
        <taxon>Stramenopiles</taxon>
        <taxon>Oomycota</taxon>
        <taxon>Peronosporomycetes</taxon>
        <taxon>Peronosporales</taxon>
        <taxon>Peronosporaceae</taxon>
        <taxon>Phytophthora</taxon>
    </lineage>
</organism>
<dbReference type="Proteomes" id="UP000774804">
    <property type="component" value="Unassembled WGS sequence"/>
</dbReference>
<dbReference type="EMBL" id="RCMV01001503">
    <property type="protein sequence ID" value="KAG3208303.1"/>
    <property type="molecule type" value="Genomic_DNA"/>
</dbReference>
<evidence type="ECO:0000313" key="6">
    <source>
        <dbReference type="EMBL" id="RAW20860.1"/>
    </source>
</evidence>
<evidence type="ECO:0000313" key="3">
    <source>
        <dbReference type="EMBL" id="KAG2894765.1"/>
    </source>
</evidence>
<evidence type="ECO:0000313" key="7">
    <source>
        <dbReference type="Proteomes" id="UP000251314"/>
    </source>
</evidence>
<keyword evidence="7" id="KW-1185">Reference proteome</keyword>
<dbReference type="OrthoDB" id="125708at2759"/>
<evidence type="ECO:0000313" key="4">
    <source>
        <dbReference type="EMBL" id="KAG2964121.1"/>
    </source>
</evidence>
<protein>
    <recommendedName>
        <fullName evidence="8">Peptidase A2 domain-containing protein</fullName>
    </recommendedName>
</protein>
<name>A0A329R8V4_9STRA</name>
<dbReference type="EMBL" id="RCML01001249">
    <property type="protein sequence ID" value="KAG2964121.1"/>
    <property type="molecule type" value="Genomic_DNA"/>
</dbReference>
<proteinExistence type="predicted"/>
<accession>A0A329R8V4</accession>
<dbReference type="Proteomes" id="UP000251314">
    <property type="component" value="Unassembled WGS sequence"/>
</dbReference>